<reference evidence="7 8" key="1">
    <citation type="submission" date="2020-08" db="EMBL/GenBank/DDBJ databases">
        <title>Hymenobacter sp.</title>
        <authorList>
            <person name="Kim M.K."/>
        </authorList>
    </citation>
    <scope>NUCLEOTIDE SEQUENCE [LARGE SCALE GENOMIC DNA]</scope>
    <source>
        <strain evidence="7 8">BT507</strain>
    </source>
</reference>
<dbReference type="SUPFAM" id="SSF52833">
    <property type="entry name" value="Thioredoxin-like"/>
    <property type="match status" value="1"/>
</dbReference>
<dbReference type="InterPro" id="IPR050553">
    <property type="entry name" value="Thioredoxin_ResA/DsbE_sf"/>
</dbReference>
<keyword evidence="2" id="KW-0201">Cytochrome c-type biogenesis</keyword>
<dbReference type="InterPro" id="IPR017937">
    <property type="entry name" value="Thioredoxin_CS"/>
</dbReference>
<dbReference type="InterPro" id="IPR036249">
    <property type="entry name" value="Thioredoxin-like_sf"/>
</dbReference>
<keyword evidence="5" id="KW-0732">Signal</keyword>
<comment type="caution">
    <text evidence="7">The sequence shown here is derived from an EMBL/GenBank/DDBJ whole genome shotgun (WGS) entry which is preliminary data.</text>
</comment>
<dbReference type="CDD" id="cd02966">
    <property type="entry name" value="TlpA_like_family"/>
    <property type="match status" value="1"/>
</dbReference>
<dbReference type="PROSITE" id="PS51352">
    <property type="entry name" value="THIOREDOXIN_2"/>
    <property type="match status" value="1"/>
</dbReference>
<evidence type="ECO:0000256" key="4">
    <source>
        <dbReference type="ARBA" id="ARBA00023284"/>
    </source>
</evidence>
<name>A0ABR7MMQ3_9BACT</name>
<evidence type="ECO:0000313" key="8">
    <source>
        <dbReference type="Proteomes" id="UP000622017"/>
    </source>
</evidence>
<evidence type="ECO:0000313" key="7">
    <source>
        <dbReference type="EMBL" id="MBC6612179.1"/>
    </source>
</evidence>
<evidence type="ECO:0000256" key="3">
    <source>
        <dbReference type="ARBA" id="ARBA00023157"/>
    </source>
</evidence>
<feature type="domain" description="Thioredoxin" evidence="6">
    <location>
        <begin position="235"/>
        <end position="375"/>
    </location>
</feature>
<keyword evidence="8" id="KW-1185">Reference proteome</keyword>
<dbReference type="PANTHER" id="PTHR42852:SF6">
    <property type="entry name" value="THIOL:DISULFIDE INTERCHANGE PROTEIN DSBE"/>
    <property type="match status" value="1"/>
</dbReference>
<comment type="subcellular location">
    <subcellularLocation>
        <location evidence="1">Cell envelope</location>
    </subcellularLocation>
</comment>
<dbReference type="InterPro" id="IPR000866">
    <property type="entry name" value="AhpC/TSA"/>
</dbReference>
<evidence type="ECO:0000259" key="6">
    <source>
        <dbReference type="PROSITE" id="PS51352"/>
    </source>
</evidence>
<feature type="signal peptide" evidence="5">
    <location>
        <begin position="1"/>
        <end position="18"/>
    </location>
</feature>
<dbReference type="Pfam" id="PF00578">
    <property type="entry name" value="AhpC-TSA"/>
    <property type="match status" value="1"/>
</dbReference>
<evidence type="ECO:0000256" key="5">
    <source>
        <dbReference type="SAM" id="SignalP"/>
    </source>
</evidence>
<proteinExistence type="predicted"/>
<dbReference type="InterPro" id="IPR025380">
    <property type="entry name" value="DUF4369"/>
</dbReference>
<gene>
    <name evidence="7" type="ORF">H8B15_14720</name>
</gene>
<dbReference type="RefSeq" id="WP_187320435.1">
    <property type="nucleotide sequence ID" value="NZ_JACSCY010000012.1"/>
</dbReference>
<dbReference type="EMBL" id="JACSCY010000012">
    <property type="protein sequence ID" value="MBC6612179.1"/>
    <property type="molecule type" value="Genomic_DNA"/>
</dbReference>
<evidence type="ECO:0000256" key="2">
    <source>
        <dbReference type="ARBA" id="ARBA00022748"/>
    </source>
</evidence>
<evidence type="ECO:0000256" key="1">
    <source>
        <dbReference type="ARBA" id="ARBA00004196"/>
    </source>
</evidence>
<dbReference type="Proteomes" id="UP000622017">
    <property type="component" value="Unassembled WGS sequence"/>
</dbReference>
<dbReference type="PROSITE" id="PS00194">
    <property type="entry name" value="THIOREDOXIN_1"/>
    <property type="match status" value="1"/>
</dbReference>
<dbReference type="InterPro" id="IPR013766">
    <property type="entry name" value="Thioredoxin_domain"/>
</dbReference>
<dbReference type="Gene3D" id="3.40.30.10">
    <property type="entry name" value="Glutaredoxin"/>
    <property type="match status" value="1"/>
</dbReference>
<protein>
    <submittedName>
        <fullName evidence="7">AhpC/TSA family protein</fullName>
    </submittedName>
</protein>
<dbReference type="Pfam" id="PF14289">
    <property type="entry name" value="DUF4369"/>
    <property type="match status" value="1"/>
</dbReference>
<feature type="chain" id="PRO_5047524081" evidence="5">
    <location>
        <begin position="19"/>
        <end position="375"/>
    </location>
</feature>
<accession>A0ABR7MMQ3</accession>
<sequence length="375" mass="41627">MKKYLLTLLAAAPYLVQAQTSFPYAVKGTVGKLNAPAKIYLVRGLQLLDSTTLKNGAFEFKGTTDRPKEVNIVVQRAGKLKDGFSLSTNRTRLFLEPGPVVVTTPDSLPNATIAGTQLTADYNKMEASFAPIIAKVKTFSAEAQKASPQEQQDPAFRERMQDKFNMINKEYQQAYAAFIKANPTSWVSLDVMQFAAGNVPQYAELSSLYNALSPILQNTPEGQRYKDMLSGLKAIAIGAQAPNFTQQTPDGKKVALADYRGKYVLVDFWASWCGPCRQENPNVTKVYQAYKSKNFDVLGVSLDSEKDREKWVKAIQDDQLAWTQVSDLKGWENQAARNYQVRAIPQNFLVDPSGKIVAVNLRGADLQTTLAKYIK</sequence>
<organism evidence="7 8">
    <name type="scientific">Hymenobacter citatus</name>
    <dbReference type="NCBI Taxonomy" id="2763506"/>
    <lineage>
        <taxon>Bacteria</taxon>
        <taxon>Pseudomonadati</taxon>
        <taxon>Bacteroidota</taxon>
        <taxon>Cytophagia</taxon>
        <taxon>Cytophagales</taxon>
        <taxon>Hymenobacteraceae</taxon>
        <taxon>Hymenobacter</taxon>
    </lineage>
</organism>
<keyword evidence="4" id="KW-0676">Redox-active center</keyword>
<dbReference type="PANTHER" id="PTHR42852">
    <property type="entry name" value="THIOL:DISULFIDE INTERCHANGE PROTEIN DSBE"/>
    <property type="match status" value="1"/>
</dbReference>
<keyword evidence="3" id="KW-1015">Disulfide bond</keyword>